<dbReference type="InterPro" id="IPR002347">
    <property type="entry name" value="SDR_fam"/>
</dbReference>
<comment type="similarity">
    <text evidence="1 4">Belongs to the short-chain dehydrogenases/reductases (SDR) family.</text>
</comment>
<gene>
    <name evidence="5" type="ORF">NECHADRAFT_86144</name>
</gene>
<keyword evidence="2" id="KW-0521">NADP</keyword>
<dbReference type="PRINTS" id="PR00080">
    <property type="entry name" value="SDRFAMILY"/>
</dbReference>
<dbReference type="Gene3D" id="3.40.50.720">
    <property type="entry name" value="NAD(P)-binding Rossmann-like Domain"/>
    <property type="match status" value="1"/>
</dbReference>
<dbReference type="RefSeq" id="XP_003047878.1">
    <property type="nucleotide sequence ID" value="XM_003047832.1"/>
</dbReference>
<dbReference type="OrthoDB" id="5371740at2759"/>
<dbReference type="InParanoid" id="C7Z1G5"/>
<evidence type="ECO:0000313" key="6">
    <source>
        <dbReference type="Proteomes" id="UP000005206"/>
    </source>
</evidence>
<sequence>MSNYVVDEAELENVRGRVILVTGGATGIGHAIVTLAHRHGAKVAFCDVNEESGRNFQQELGSDVLFEKCDVSNWSELLRFFQLTYTKFGAIDSVISNAAINRIETLEDPSDTPTSELPAPDISALNVNIVGTWYVTKAAIHFFGKNPETKSQLVLFGSVASYFDTPPLYTYCASKAGVLGLMRALRTQLPKQNITVNMIAPWMTVTAMVTDHIKKVWDELPANSPLDVAKASLLPIVRPQVNGKGFLINGGNITEVEDKLDETQHVWLGSELDSNMREGQRRLIP</sequence>
<dbReference type="GeneID" id="9671500"/>
<dbReference type="PANTHER" id="PTHR43180">
    <property type="entry name" value="3-OXOACYL-(ACYL-CARRIER-PROTEIN) REDUCTASE (AFU_ORTHOLOGUE AFUA_6G11210)"/>
    <property type="match status" value="1"/>
</dbReference>
<dbReference type="InterPro" id="IPR036291">
    <property type="entry name" value="NAD(P)-bd_dom_sf"/>
</dbReference>
<dbReference type="PROSITE" id="PS00061">
    <property type="entry name" value="ADH_SHORT"/>
    <property type="match status" value="1"/>
</dbReference>
<dbReference type="eggNOG" id="KOG0725">
    <property type="taxonomic scope" value="Eukaryota"/>
</dbReference>
<dbReference type="AlphaFoldDB" id="C7Z1G5"/>
<evidence type="ECO:0000313" key="5">
    <source>
        <dbReference type="EMBL" id="EEU42165.1"/>
    </source>
</evidence>
<dbReference type="Pfam" id="PF00106">
    <property type="entry name" value="adh_short"/>
    <property type="match status" value="1"/>
</dbReference>
<evidence type="ECO:0000256" key="2">
    <source>
        <dbReference type="ARBA" id="ARBA00022857"/>
    </source>
</evidence>
<dbReference type="KEGG" id="nhe:NECHADRAFT_86144"/>
<dbReference type="Proteomes" id="UP000005206">
    <property type="component" value="Chromosome 10"/>
</dbReference>
<dbReference type="VEuPathDB" id="FungiDB:NECHADRAFT_86144"/>
<name>C7Z1G5_FUSV7</name>
<reference evidence="5 6" key="1">
    <citation type="journal article" date="2009" name="PLoS Genet.">
        <title>The genome of Nectria haematococca: contribution of supernumerary chromosomes to gene expansion.</title>
        <authorList>
            <person name="Coleman J.J."/>
            <person name="Rounsley S.D."/>
            <person name="Rodriguez-Carres M."/>
            <person name="Kuo A."/>
            <person name="Wasmann C.C."/>
            <person name="Grimwood J."/>
            <person name="Schmutz J."/>
            <person name="Taga M."/>
            <person name="White G.J."/>
            <person name="Zhou S."/>
            <person name="Schwartz D.C."/>
            <person name="Freitag M."/>
            <person name="Ma L.J."/>
            <person name="Danchin E.G."/>
            <person name="Henrissat B."/>
            <person name="Coutinho P.M."/>
            <person name="Nelson D.R."/>
            <person name="Straney D."/>
            <person name="Napoli C.A."/>
            <person name="Barker B.M."/>
            <person name="Gribskov M."/>
            <person name="Rep M."/>
            <person name="Kroken S."/>
            <person name="Molnar I."/>
            <person name="Rensing C."/>
            <person name="Kennell J.C."/>
            <person name="Zamora J."/>
            <person name="Farman M.L."/>
            <person name="Selker E.U."/>
            <person name="Salamov A."/>
            <person name="Shapiro H."/>
            <person name="Pangilinan J."/>
            <person name="Lindquist E."/>
            <person name="Lamers C."/>
            <person name="Grigoriev I.V."/>
            <person name="Geiser D.M."/>
            <person name="Covert S.F."/>
            <person name="Temporini E."/>
            <person name="Vanetten H.D."/>
        </authorList>
    </citation>
    <scope>NUCLEOTIDE SEQUENCE [LARGE SCALE GENOMIC DNA]</scope>
    <source>
        <strain evidence="6">ATCC MYA-4622 / CBS 123669 / FGSC 9596 / NRRL 45880 / 77-13-4</strain>
    </source>
</reference>
<proteinExistence type="inferred from homology"/>
<dbReference type="OMA" id="ATINCIC"/>
<dbReference type="SUPFAM" id="SSF51735">
    <property type="entry name" value="NAD(P)-binding Rossmann-fold domains"/>
    <property type="match status" value="1"/>
</dbReference>
<dbReference type="HOGENOM" id="CLU_010194_13_1_1"/>
<evidence type="ECO:0000256" key="3">
    <source>
        <dbReference type="ARBA" id="ARBA00023002"/>
    </source>
</evidence>
<dbReference type="STRING" id="660122.C7Z1G5"/>
<dbReference type="PANTHER" id="PTHR43180:SF33">
    <property type="entry name" value="15-HYDROXYPROSTAGLANDIN DEHYDROGENASE [NAD(+)]-LIKE"/>
    <property type="match status" value="1"/>
</dbReference>
<keyword evidence="6" id="KW-1185">Reference proteome</keyword>
<dbReference type="GO" id="GO:0016491">
    <property type="term" value="F:oxidoreductase activity"/>
    <property type="evidence" value="ECO:0007669"/>
    <property type="project" value="UniProtKB-KW"/>
</dbReference>
<evidence type="ECO:0000256" key="4">
    <source>
        <dbReference type="RuleBase" id="RU000363"/>
    </source>
</evidence>
<evidence type="ECO:0000256" key="1">
    <source>
        <dbReference type="ARBA" id="ARBA00006484"/>
    </source>
</evidence>
<dbReference type="EMBL" id="GG698906">
    <property type="protein sequence ID" value="EEU42165.1"/>
    <property type="molecule type" value="Genomic_DNA"/>
</dbReference>
<accession>C7Z1G5</accession>
<dbReference type="InterPro" id="IPR020904">
    <property type="entry name" value="Sc_DH/Rdtase_CS"/>
</dbReference>
<organism evidence="5 6">
    <name type="scientific">Fusarium vanettenii (strain ATCC MYA-4622 / CBS 123669 / FGSC 9596 / NRRL 45880 / 77-13-4)</name>
    <name type="common">Fusarium solani subsp. pisi</name>
    <dbReference type="NCBI Taxonomy" id="660122"/>
    <lineage>
        <taxon>Eukaryota</taxon>
        <taxon>Fungi</taxon>
        <taxon>Dikarya</taxon>
        <taxon>Ascomycota</taxon>
        <taxon>Pezizomycotina</taxon>
        <taxon>Sordariomycetes</taxon>
        <taxon>Hypocreomycetidae</taxon>
        <taxon>Hypocreales</taxon>
        <taxon>Nectriaceae</taxon>
        <taxon>Fusarium</taxon>
        <taxon>Fusarium solani species complex</taxon>
        <taxon>Fusarium vanettenii</taxon>
    </lineage>
</organism>
<dbReference type="PRINTS" id="PR00081">
    <property type="entry name" value="GDHRDH"/>
</dbReference>
<keyword evidence="3" id="KW-0560">Oxidoreductase</keyword>
<protein>
    <submittedName>
        <fullName evidence="5">Uncharacterized protein</fullName>
    </submittedName>
</protein>